<evidence type="ECO:0000256" key="1">
    <source>
        <dbReference type="SAM" id="MobiDB-lite"/>
    </source>
</evidence>
<reference evidence="3 4" key="1">
    <citation type="submission" date="2018-11" db="EMBL/GenBank/DDBJ databases">
        <title>Sequencing the genomes of 1000 actinobacteria strains.</title>
        <authorList>
            <person name="Klenk H.-P."/>
        </authorList>
    </citation>
    <scope>NUCLEOTIDE SEQUENCE [LARGE SCALE GENOMIC DNA]</scope>
    <source>
        <strain evidence="3 4">DSM 44254</strain>
    </source>
</reference>
<gene>
    <name evidence="2" type="ORF">EDD29_0004</name>
    <name evidence="3" type="ORF">EDD29_0146</name>
</gene>
<feature type="region of interest" description="Disordered" evidence="1">
    <location>
        <begin position="344"/>
        <end position="364"/>
    </location>
</feature>
<evidence type="ECO:0000313" key="3">
    <source>
        <dbReference type="EMBL" id="ROO82665.1"/>
    </source>
</evidence>
<dbReference type="RefSeq" id="WP_123661541.1">
    <property type="nucleotide sequence ID" value="NZ_RJKE01000001.1"/>
</dbReference>
<protein>
    <submittedName>
        <fullName evidence="3">Uncharacterized protein</fullName>
    </submittedName>
</protein>
<dbReference type="InterPro" id="IPR043991">
    <property type="entry name" value="Gp3-like"/>
</dbReference>
<dbReference type="Pfam" id="PF18897">
    <property type="entry name" value="Gp3-like"/>
    <property type="match status" value="1"/>
</dbReference>
<dbReference type="EMBL" id="RJKE01000001">
    <property type="protein sequence ID" value="ROO82665.1"/>
    <property type="molecule type" value="Genomic_DNA"/>
</dbReference>
<evidence type="ECO:0000313" key="4">
    <source>
        <dbReference type="Proteomes" id="UP000272400"/>
    </source>
</evidence>
<dbReference type="OrthoDB" id="3515662at2"/>
<feature type="compositionally biased region" description="Polar residues" evidence="1">
    <location>
        <begin position="344"/>
        <end position="353"/>
    </location>
</feature>
<keyword evidence="4" id="KW-1185">Reference proteome</keyword>
<evidence type="ECO:0000313" key="2">
    <source>
        <dbReference type="EMBL" id="ROO82524.1"/>
    </source>
</evidence>
<accession>A0A3N1CN84</accession>
<proteinExistence type="predicted"/>
<name>A0A3N1CN84_9ACTN</name>
<dbReference type="Proteomes" id="UP000272400">
    <property type="component" value="Unassembled WGS sequence"/>
</dbReference>
<organism evidence="3 4">
    <name type="scientific">Actinocorallia herbida</name>
    <dbReference type="NCBI Taxonomy" id="58109"/>
    <lineage>
        <taxon>Bacteria</taxon>
        <taxon>Bacillati</taxon>
        <taxon>Actinomycetota</taxon>
        <taxon>Actinomycetes</taxon>
        <taxon>Streptosporangiales</taxon>
        <taxon>Thermomonosporaceae</taxon>
        <taxon>Actinocorallia</taxon>
    </lineage>
</organism>
<comment type="caution">
    <text evidence="3">The sequence shown here is derived from an EMBL/GenBank/DDBJ whole genome shotgun (WGS) entry which is preliminary data.</text>
</comment>
<dbReference type="EMBL" id="RJKE01000001">
    <property type="protein sequence ID" value="ROO82524.1"/>
    <property type="molecule type" value="Genomic_DNA"/>
</dbReference>
<sequence>MSIIGLQMRMRQLGEIRIGHTVDTGRTSAKTGKAILRPEKLQQFRLTAASRATLEPIAALYGGTVQPWTPPNGGPQEWEVYTDTDRIPVIIPPRNAVTQYFELYRGSRCERRCDGQIEQKSDKPCMCDPENRACQITTRLNVMLRDVPGLGVWLLTTHGYYAAVELPMVADFLAQTSGYVDAWLTMELKRVTRADGKVAEFMVPKIDVAVSPAQLLAGEGAISTKAIEADRARAVATGEKPAIESPTSSDFPAMIARAESRAEIKVLWERAKAAGVPSAPVEQAARERSQELVKPHLMAAMSAKTLEELSVALTAARAAGFAENLEDGSDVSGAFTGRRTFLSAPSTPVSSEPMQPARPPVTASPQELWQQIVPAWPGDRTSDCEKAFTGRYGVPPHQATALDLAEFLDAIRSGEYSAPAVDEVPLPPAPAHDEPPF</sequence>
<dbReference type="AlphaFoldDB" id="A0A3N1CN84"/>